<dbReference type="InterPro" id="IPR023346">
    <property type="entry name" value="Lysozyme-like_dom_sf"/>
</dbReference>
<dbReference type="OrthoDB" id="92254at2"/>
<comment type="similarity">
    <text evidence="1">Belongs to the transglycosylase Slt family.</text>
</comment>
<dbReference type="RefSeq" id="WP_058444585.1">
    <property type="nucleotide sequence ID" value="NZ_CAAAHT010000008.1"/>
</dbReference>
<keyword evidence="7" id="KW-1185">Reference proteome</keyword>
<feature type="signal peptide" evidence="3">
    <location>
        <begin position="1"/>
        <end position="19"/>
    </location>
</feature>
<sequence>MKKILFILALIYSSAMTHASSGEAYLNRFMAYTQWSQNLPVQPGPDFYAFIDSDTPLAKKLRERWLYHLAHQKDWPNYIKHYQNSNDINLQCYNHLANYYEGKTQEALEAAKPLWLSGSSQPSACNELFKLLVKSDSFDEALITQRIILALDKRNLPLARYLLKQYKQPRLKDEQILAAIYQSPSRITQLEIGELHDYFYLYGLKRLVSINMDQAIKYWQHVKTKKLLTKPQQQAFLAHLALYKAMRNHEDTQYWFNKINPAYYNDVLLDWQIRYALKRQQWAKVEYLINHSPDKDKPCWQYWLARALEARGKKDEAKAIYQSVAKSRNYYGFLASLRLNRTPSFENEPPVSNMAILKPYQPITDNIKYLYQSKQELQAARLLTDFMSELPKEDKSALIYWIATDLQWHGKSVYLSNTDELNNQLVLRFPLAYQPTISQYAKNYQIPSEFIYAIIRQESGFRRDVISPAGARGLMQVMPATAKVVAKREKIAYGDKDQLFLFQKNINIGVAYLKQLANRFNRHPVLIAAAYNAGPSRVNYWLRNHPPKQIDIWIETLPWHETRNYLKNVIAFYAVYQYRMRERPDLSAFMQPLL</sequence>
<evidence type="ECO:0000313" key="6">
    <source>
        <dbReference type="EMBL" id="SPX61245.1"/>
    </source>
</evidence>
<dbReference type="GO" id="GO:0004553">
    <property type="term" value="F:hydrolase activity, hydrolyzing O-glycosyl compounds"/>
    <property type="evidence" value="ECO:0007669"/>
    <property type="project" value="InterPro"/>
</dbReference>
<evidence type="ECO:0000313" key="8">
    <source>
        <dbReference type="Proteomes" id="UP000251942"/>
    </source>
</evidence>
<dbReference type="Gene3D" id="1.25.20.10">
    <property type="entry name" value="Bacterial muramidases"/>
    <property type="match status" value="1"/>
</dbReference>
<accession>A0A0W0U195</accession>
<name>A0A0W0U195_9GAMM</name>
<dbReference type="STRING" id="453.Lfee_1040"/>
<dbReference type="PATRIC" id="fig|453.4.peg.1120"/>
<keyword evidence="2 3" id="KW-0732">Signal</keyword>
<dbReference type="InterPro" id="IPR008939">
    <property type="entry name" value="Lytic_TGlycosylase_superhlx_U"/>
</dbReference>
<dbReference type="Proteomes" id="UP000054698">
    <property type="component" value="Unassembled WGS sequence"/>
</dbReference>
<organism evidence="5 7">
    <name type="scientific">Legionella feeleii</name>
    <dbReference type="NCBI Taxonomy" id="453"/>
    <lineage>
        <taxon>Bacteria</taxon>
        <taxon>Pseudomonadati</taxon>
        <taxon>Pseudomonadota</taxon>
        <taxon>Gammaproteobacteria</taxon>
        <taxon>Legionellales</taxon>
        <taxon>Legionellaceae</taxon>
        <taxon>Legionella</taxon>
    </lineage>
</organism>
<proteinExistence type="inferred from homology"/>
<dbReference type="EMBL" id="LNYB01000031">
    <property type="protein sequence ID" value="KTD01436.1"/>
    <property type="molecule type" value="Genomic_DNA"/>
</dbReference>
<dbReference type="PANTHER" id="PTHR37423">
    <property type="entry name" value="SOLUBLE LYTIC MUREIN TRANSGLYCOSYLASE-RELATED"/>
    <property type="match status" value="1"/>
</dbReference>
<dbReference type="Pfam" id="PF01464">
    <property type="entry name" value="SLT"/>
    <property type="match status" value="1"/>
</dbReference>
<dbReference type="EC" id="4.2.2.-" evidence="6"/>
<evidence type="ECO:0000256" key="2">
    <source>
        <dbReference type="ARBA" id="ARBA00022729"/>
    </source>
</evidence>
<evidence type="ECO:0000313" key="5">
    <source>
        <dbReference type="EMBL" id="KTD01436.1"/>
    </source>
</evidence>
<keyword evidence="6" id="KW-0456">Lyase</keyword>
<dbReference type="InterPro" id="IPR008258">
    <property type="entry name" value="Transglycosylase_SLT_dom_1"/>
</dbReference>
<gene>
    <name evidence="6" type="primary">slt</name>
    <name evidence="5" type="ORF">Lfee_1040</name>
    <name evidence="6" type="ORF">NCTC12022_01985</name>
</gene>
<evidence type="ECO:0000259" key="4">
    <source>
        <dbReference type="Pfam" id="PF01464"/>
    </source>
</evidence>
<dbReference type="SUPFAM" id="SSF53955">
    <property type="entry name" value="Lysozyme-like"/>
    <property type="match status" value="1"/>
</dbReference>
<reference evidence="5 7" key="1">
    <citation type="submission" date="2015-11" db="EMBL/GenBank/DDBJ databases">
        <title>Genomic analysis of 38 Legionella species identifies large and diverse effector repertoires.</title>
        <authorList>
            <person name="Burstein D."/>
            <person name="Amaro F."/>
            <person name="Zusman T."/>
            <person name="Lifshitz Z."/>
            <person name="Cohen O."/>
            <person name="Gilbert J.A."/>
            <person name="Pupko T."/>
            <person name="Shuman H.A."/>
            <person name="Segal G."/>
        </authorList>
    </citation>
    <scope>NUCLEOTIDE SEQUENCE [LARGE SCALE GENOMIC DNA]</scope>
    <source>
        <strain evidence="5 7">WO-44C</strain>
    </source>
</reference>
<dbReference type="AlphaFoldDB" id="A0A0W0U195"/>
<evidence type="ECO:0000256" key="3">
    <source>
        <dbReference type="SAM" id="SignalP"/>
    </source>
</evidence>
<dbReference type="CDD" id="cd13401">
    <property type="entry name" value="Slt70-like"/>
    <property type="match status" value="1"/>
</dbReference>
<dbReference type="GO" id="GO:0042597">
    <property type="term" value="C:periplasmic space"/>
    <property type="evidence" value="ECO:0007669"/>
    <property type="project" value="InterPro"/>
</dbReference>
<dbReference type="Proteomes" id="UP000251942">
    <property type="component" value="Unassembled WGS sequence"/>
</dbReference>
<feature type="domain" description="Transglycosylase SLT" evidence="4">
    <location>
        <begin position="437"/>
        <end position="552"/>
    </location>
</feature>
<reference evidence="6 8" key="2">
    <citation type="submission" date="2018-06" db="EMBL/GenBank/DDBJ databases">
        <authorList>
            <consortium name="Pathogen Informatics"/>
            <person name="Doyle S."/>
        </authorList>
    </citation>
    <scope>NUCLEOTIDE SEQUENCE [LARGE SCALE GENOMIC DNA]</scope>
    <source>
        <strain evidence="6 8">NCTC12022</strain>
    </source>
</reference>
<dbReference type="PANTHER" id="PTHR37423:SF5">
    <property type="entry name" value="SOLUBLE LYTIC MUREIN TRANSGLYCOSYLASE"/>
    <property type="match status" value="1"/>
</dbReference>
<evidence type="ECO:0000313" key="7">
    <source>
        <dbReference type="Proteomes" id="UP000054698"/>
    </source>
</evidence>
<protein>
    <submittedName>
        <fullName evidence="5">Soluble lytic murein transglycosylase</fullName>
        <ecNumber evidence="6">4.2.2.-</ecNumber>
    </submittedName>
</protein>
<dbReference type="SUPFAM" id="SSF48435">
    <property type="entry name" value="Bacterial muramidases"/>
    <property type="match status" value="1"/>
</dbReference>
<evidence type="ECO:0000256" key="1">
    <source>
        <dbReference type="ARBA" id="ARBA00007734"/>
    </source>
</evidence>
<dbReference type="GO" id="GO:0016829">
    <property type="term" value="F:lyase activity"/>
    <property type="evidence" value="ECO:0007669"/>
    <property type="project" value="UniProtKB-KW"/>
</dbReference>
<dbReference type="Gene3D" id="1.10.530.10">
    <property type="match status" value="1"/>
</dbReference>
<dbReference type="EMBL" id="UASS01000018">
    <property type="protein sequence ID" value="SPX61245.1"/>
    <property type="molecule type" value="Genomic_DNA"/>
</dbReference>
<feature type="chain" id="PRO_5033245323" evidence="3">
    <location>
        <begin position="20"/>
        <end position="594"/>
    </location>
</feature>